<dbReference type="Pfam" id="PF02607">
    <property type="entry name" value="B12-binding_2"/>
    <property type="match status" value="1"/>
</dbReference>
<dbReference type="InterPro" id="IPR006158">
    <property type="entry name" value="Cobalamin-bd"/>
</dbReference>
<keyword evidence="6" id="KW-0808">Transferase</keyword>
<dbReference type="PROSITE" id="PS51332">
    <property type="entry name" value="B12_BINDING"/>
    <property type="match status" value="1"/>
</dbReference>
<dbReference type="SMART" id="SM01018">
    <property type="entry name" value="B12-binding_2"/>
    <property type="match status" value="1"/>
</dbReference>
<dbReference type="InterPro" id="IPR003759">
    <property type="entry name" value="Cbl-bd_cap"/>
</dbReference>
<dbReference type="EMBL" id="CEKZ01000003">
    <property type="protein sequence ID" value="CEQ03520.1"/>
    <property type="molecule type" value="Genomic_DNA"/>
</dbReference>
<dbReference type="GO" id="GO:0046653">
    <property type="term" value="P:tetrahydrofolate metabolic process"/>
    <property type="evidence" value="ECO:0007669"/>
    <property type="project" value="TreeGrafter"/>
</dbReference>
<evidence type="ECO:0000313" key="7">
    <source>
        <dbReference type="Proteomes" id="UP000049127"/>
    </source>
</evidence>
<protein>
    <submittedName>
        <fullName evidence="6">Cobalamin-binding protein</fullName>
        <ecNumber evidence="6">2.1.1.13</ecNumber>
    </submittedName>
</protein>
<dbReference type="GO" id="GO:0031419">
    <property type="term" value="F:cobalamin binding"/>
    <property type="evidence" value="ECO:0007669"/>
    <property type="project" value="InterPro"/>
</dbReference>
<reference evidence="6 7" key="1">
    <citation type="submission" date="2015-01" db="EMBL/GenBank/DDBJ databases">
        <authorList>
            <person name="Aslett A.Martin."/>
            <person name="De Silva Nishadi"/>
        </authorList>
    </citation>
    <scope>NUCLEOTIDE SEQUENCE [LARGE SCALE GENOMIC DNA]</scope>
    <source>
        <strain evidence="6 7">R28058</strain>
    </source>
</reference>
<gene>
    <name evidence="6" type="primary">metH_1</name>
    <name evidence="6" type="ORF">R28058_12531</name>
</gene>
<dbReference type="GO" id="GO:0050667">
    <property type="term" value="P:homocysteine metabolic process"/>
    <property type="evidence" value="ECO:0007669"/>
    <property type="project" value="TreeGrafter"/>
</dbReference>
<dbReference type="Pfam" id="PF02310">
    <property type="entry name" value="B12-binding"/>
    <property type="match status" value="1"/>
</dbReference>
<dbReference type="RefSeq" id="WP_055341828.1">
    <property type="nucleotide sequence ID" value="NZ_CEKZ01000003.1"/>
</dbReference>
<dbReference type="Gene3D" id="3.40.50.280">
    <property type="entry name" value="Cobalamin-binding domain"/>
    <property type="match status" value="1"/>
</dbReference>
<keyword evidence="3" id="KW-0170">Cobalt</keyword>
<dbReference type="PROSITE" id="PS51337">
    <property type="entry name" value="B12_BINDING_NTER"/>
    <property type="match status" value="1"/>
</dbReference>
<evidence type="ECO:0000256" key="3">
    <source>
        <dbReference type="ARBA" id="ARBA00023285"/>
    </source>
</evidence>
<proteinExistence type="inferred from homology"/>
<organism evidence="6 7">
    <name type="scientific">Paraclostridium sordellii</name>
    <name type="common">Clostridium sordellii</name>
    <dbReference type="NCBI Taxonomy" id="1505"/>
    <lineage>
        <taxon>Bacteria</taxon>
        <taxon>Bacillati</taxon>
        <taxon>Bacillota</taxon>
        <taxon>Clostridia</taxon>
        <taxon>Peptostreptococcales</taxon>
        <taxon>Peptostreptococcaceae</taxon>
        <taxon>Paraclostridium</taxon>
    </lineage>
</organism>
<dbReference type="GO" id="GO:0046872">
    <property type="term" value="F:metal ion binding"/>
    <property type="evidence" value="ECO:0007669"/>
    <property type="project" value="UniProtKB-KW"/>
</dbReference>
<dbReference type="PANTHER" id="PTHR45833">
    <property type="entry name" value="METHIONINE SYNTHASE"/>
    <property type="match status" value="1"/>
</dbReference>
<dbReference type="Proteomes" id="UP000049127">
    <property type="component" value="Unassembled WGS sequence"/>
</dbReference>
<comment type="similarity">
    <text evidence="1">Belongs to the methylamine corrinoid protein family.</text>
</comment>
<dbReference type="PANTHER" id="PTHR45833:SF1">
    <property type="entry name" value="METHIONINE SYNTHASE"/>
    <property type="match status" value="1"/>
</dbReference>
<dbReference type="EC" id="2.1.1.13" evidence="6"/>
<dbReference type="InterPro" id="IPR050554">
    <property type="entry name" value="Met_Synthase/Corrinoid"/>
</dbReference>
<dbReference type="InterPro" id="IPR036724">
    <property type="entry name" value="Cobalamin-bd_sf"/>
</dbReference>
<accession>A0A0C7R3U8</accession>
<dbReference type="AlphaFoldDB" id="A0A0C7R3U8"/>
<feature type="domain" description="B12-binding N-terminal" evidence="5">
    <location>
        <begin position="1"/>
        <end position="89"/>
    </location>
</feature>
<feature type="domain" description="B12-binding" evidence="4">
    <location>
        <begin position="88"/>
        <end position="213"/>
    </location>
</feature>
<dbReference type="GO" id="GO:0032259">
    <property type="term" value="P:methylation"/>
    <property type="evidence" value="ECO:0007669"/>
    <property type="project" value="UniProtKB-KW"/>
</dbReference>
<name>A0A0C7R3U8_PARSO</name>
<evidence type="ECO:0000259" key="4">
    <source>
        <dbReference type="PROSITE" id="PS51332"/>
    </source>
</evidence>
<evidence type="ECO:0000313" key="6">
    <source>
        <dbReference type="EMBL" id="CEQ03520.1"/>
    </source>
</evidence>
<dbReference type="SUPFAM" id="SSF47644">
    <property type="entry name" value="Methionine synthase domain"/>
    <property type="match status" value="1"/>
</dbReference>
<dbReference type="Gene3D" id="1.10.1240.10">
    <property type="entry name" value="Methionine synthase domain"/>
    <property type="match status" value="1"/>
</dbReference>
<dbReference type="GO" id="GO:0005829">
    <property type="term" value="C:cytosol"/>
    <property type="evidence" value="ECO:0007669"/>
    <property type="project" value="TreeGrafter"/>
</dbReference>
<keyword evidence="2" id="KW-0479">Metal-binding</keyword>
<evidence type="ECO:0000256" key="2">
    <source>
        <dbReference type="ARBA" id="ARBA00022723"/>
    </source>
</evidence>
<keyword evidence="6" id="KW-0489">Methyltransferase</keyword>
<dbReference type="FunFam" id="3.40.50.280:FF:000003">
    <property type="entry name" value="Dimethylamine methyltransferase corrinoid protein"/>
    <property type="match status" value="1"/>
</dbReference>
<evidence type="ECO:0000259" key="5">
    <source>
        <dbReference type="PROSITE" id="PS51337"/>
    </source>
</evidence>
<dbReference type="GO" id="GO:0008705">
    <property type="term" value="F:methionine synthase activity"/>
    <property type="evidence" value="ECO:0007669"/>
    <property type="project" value="UniProtKB-EC"/>
</dbReference>
<dbReference type="InterPro" id="IPR036594">
    <property type="entry name" value="Meth_synthase_dom"/>
</dbReference>
<evidence type="ECO:0000256" key="1">
    <source>
        <dbReference type="ARBA" id="ARBA00010854"/>
    </source>
</evidence>
<sequence>MDILQRICDCVVNMDKENIKGLVLEALQNKNISIEDIYDKGLNKGMVKSLDMFDNKEYYLSEIIVCSDTLNEGIDVLRRHGQIKKENKGTVVLSVVEGDTHEIGKNIVKIMIESSGYKVIDLGVNKSSKTIIDEAINNNADIIALSSMMTTTMENMKTVINDLNSRKLNKRPKVIIGGGPVSNNYAIQIGADGYSENAPKAVRLIQKLMGEVM</sequence>
<dbReference type="SUPFAM" id="SSF52242">
    <property type="entry name" value="Cobalamin (vitamin B12)-binding domain"/>
    <property type="match status" value="1"/>
</dbReference>
<dbReference type="OrthoDB" id="9803687at2"/>